<evidence type="ECO:0000256" key="3">
    <source>
        <dbReference type="ARBA" id="ARBA00022491"/>
    </source>
</evidence>
<feature type="compositionally biased region" description="Polar residues" evidence="14">
    <location>
        <begin position="33"/>
        <end position="45"/>
    </location>
</feature>
<comment type="similarity">
    <text evidence="1">Belongs to the teashirt C2H2-type zinc-finger protein family.</text>
</comment>
<dbReference type="PROSITE" id="PS00028">
    <property type="entry name" value="ZINC_FINGER_C2H2_1"/>
    <property type="match status" value="3"/>
</dbReference>
<evidence type="ECO:0000256" key="1">
    <source>
        <dbReference type="ARBA" id="ARBA00007158"/>
    </source>
</evidence>
<feature type="compositionally biased region" description="Polar residues" evidence="14">
    <location>
        <begin position="1025"/>
        <end position="1038"/>
    </location>
</feature>
<dbReference type="GO" id="GO:0003677">
    <property type="term" value="F:DNA binding"/>
    <property type="evidence" value="ECO:0007669"/>
    <property type="project" value="UniProtKB-KW"/>
</dbReference>
<dbReference type="OMA" id="RRKQNYP"/>
<feature type="compositionally biased region" description="Polar residues" evidence="14">
    <location>
        <begin position="1002"/>
        <end position="1014"/>
    </location>
</feature>
<keyword evidence="6 12" id="KW-0863">Zinc-finger</keyword>
<dbReference type="RefSeq" id="XP_055890469.1">
    <property type="nucleotide sequence ID" value="XM_056034494.1"/>
</dbReference>
<feature type="compositionally biased region" description="Polar residues" evidence="14">
    <location>
        <begin position="506"/>
        <end position="528"/>
    </location>
</feature>
<evidence type="ECO:0000256" key="7">
    <source>
        <dbReference type="ARBA" id="ARBA00022833"/>
    </source>
</evidence>
<feature type="region of interest" description="Disordered" evidence="14">
    <location>
        <begin position="834"/>
        <end position="896"/>
    </location>
</feature>
<dbReference type="Proteomes" id="UP001165740">
    <property type="component" value="Chromosome 7"/>
</dbReference>
<feature type="domain" description="C2H2-type" evidence="15">
    <location>
        <begin position="476"/>
        <end position="505"/>
    </location>
</feature>
<evidence type="ECO:0000256" key="5">
    <source>
        <dbReference type="ARBA" id="ARBA00022737"/>
    </source>
</evidence>
<feature type="compositionally biased region" description="Polar residues" evidence="14">
    <location>
        <begin position="1097"/>
        <end position="1118"/>
    </location>
</feature>
<evidence type="ECO:0000256" key="11">
    <source>
        <dbReference type="ARBA" id="ARBA00023242"/>
    </source>
</evidence>
<protein>
    <submittedName>
        <fullName evidence="17 18">Uncharacterized protein LOC106063758</fullName>
    </submittedName>
</protein>
<accession>A0A9W3ATJ7</accession>
<dbReference type="PROSITE" id="PS50157">
    <property type="entry name" value="ZINC_FINGER_C2H2_2"/>
    <property type="match status" value="3"/>
</dbReference>
<dbReference type="GO" id="GO:0008270">
    <property type="term" value="F:zinc ion binding"/>
    <property type="evidence" value="ECO:0007669"/>
    <property type="project" value="UniProtKB-KW"/>
</dbReference>
<evidence type="ECO:0000256" key="8">
    <source>
        <dbReference type="ARBA" id="ARBA00023015"/>
    </source>
</evidence>
<keyword evidence="2" id="KW-0217">Developmental protein</keyword>
<evidence type="ECO:0000256" key="4">
    <source>
        <dbReference type="ARBA" id="ARBA00022723"/>
    </source>
</evidence>
<dbReference type="OrthoDB" id="5815793at2759"/>
<feature type="compositionally biased region" description="Low complexity" evidence="14">
    <location>
        <begin position="81"/>
        <end position="95"/>
    </location>
</feature>
<feature type="compositionally biased region" description="Low complexity" evidence="14">
    <location>
        <begin position="224"/>
        <end position="239"/>
    </location>
</feature>
<evidence type="ECO:0000313" key="16">
    <source>
        <dbReference type="Proteomes" id="UP001165740"/>
    </source>
</evidence>
<feature type="region of interest" description="Disordered" evidence="14">
    <location>
        <begin position="1002"/>
        <end position="1061"/>
    </location>
</feature>
<feature type="compositionally biased region" description="Basic residues" evidence="14">
    <location>
        <begin position="8"/>
        <end position="21"/>
    </location>
</feature>
<feature type="compositionally biased region" description="Polar residues" evidence="14">
    <location>
        <begin position="342"/>
        <end position="351"/>
    </location>
</feature>
<dbReference type="InterPro" id="IPR013087">
    <property type="entry name" value="Znf_C2H2_type"/>
</dbReference>
<evidence type="ECO:0000256" key="9">
    <source>
        <dbReference type="ARBA" id="ARBA00023125"/>
    </source>
</evidence>
<feature type="compositionally biased region" description="Low complexity" evidence="14">
    <location>
        <begin position="22"/>
        <end position="31"/>
    </location>
</feature>
<feature type="compositionally biased region" description="Polar residues" evidence="14">
    <location>
        <begin position="1225"/>
        <end position="1236"/>
    </location>
</feature>
<dbReference type="RefSeq" id="XP_055890470.1">
    <property type="nucleotide sequence ID" value="XM_056034495.1"/>
</dbReference>
<dbReference type="GO" id="GO:0000981">
    <property type="term" value="F:DNA-binding transcription factor activity, RNA polymerase II-specific"/>
    <property type="evidence" value="ECO:0007669"/>
    <property type="project" value="TreeGrafter"/>
</dbReference>
<dbReference type="SMART" id="SM00355">
    <property type="entry name" value="ZnF_C2H2"/>
    <property type="match status" value="4"/>
</dbReference>
<feature type="compositionally biased region" description="Polar residues" evidence="14">
    <location>
        <begin position="290"/>
        <end position="309"/>
    </location>
</feature>
<evidence type="ECO:0000256" key="6">
    <source>
        <dbReference type="ARBA" id="ARBA00022771"/>
    </source>
</evidence>
<feature type="region of interest" description="Disordered" evidence="14">
    <location>
        <begin position="1357"/>
        <end position="1377"/>
    </location>
</feature>
<keyword evidence="11" id="KW-0539">Nucleus</keyword>
<keyword evidence="7" id="KW-0862">Zinc</keyword>
<feature type="domain" description="C2H2-type" evidence="15">
    <location>
        <begin position="422"/>
        <end position="446"/>
    </location>
</feature>
<feature type="region of interest" description="Disordered" evidence="14">
    <location>
        <begin position="1097"/>
        <end position="1272"/>
    </location>
</feature>
<dbReference type="GeneID" id="106063758"/>
<feature type="domain" description="C2H2-type" evidence="15">
    <location>
        <begin position="1559"/>
        <end position="1587"/>
    </location>
</feature>
<keyword evidence="16" id="KW-1185">Reference proteome</keyword>
<feature type="coiled-coil region" evidence="13">
    <location>
        <begin position="615"/>
        <end position="642"/>
    </location>
</feature>
<keyword evidence="10" id="KW-0804">Transcription</keyword>
<feature type="compositionally biased region" description="Basic and acidic residues" evidence="14">
    <location>
        <begin position="685"/>
        <end position="701"/>
    </location>
</feature>
<sequence length="1626" mass="178457">MSEPQYKMTRRKQFAPKRLKSTSKTGSSEQSSNEDQQLVDSSHVTLDSGAEEGDDDGDTTSEDEASAEGSVRSPNVKQDAVIGVSSSGTVDGTSEVGLCVEQHSFAKEKGEIIRDFRNEGGQSSDKQLEVISGLQLDVKEVGAYKKGASKYSFTSCSPPLISPSKRTTKEPQMTLVMPNMPLALLSKGKNPSALDSSMSLFPLSSTSSVTDDQPLDLSTKPDKLASPSSRNKSSKGSDSLLTSPTSIHNGFSSLQSLQQRFGGDFPLEMKQKSSASVIPLQPSINHKSSLLSTAQPTHSESIVRPSSSAKVKPTVHPDWIERQEMMNSKAMTSSPLPKGENSRQASPSLSDESGIELGSKHTIHRCSCQKSFSTLYALSFHLQETGHTPGSSKAASLMDYPKLVRGQDMWLNQESEQTRRILRCMQCGESFKSLPLLTVHMMQTQHYTKIVSSDHGRRSHKCSTYCDRELDKECIFKCKVCHEAFTDMEGLANHMIVSGHHKKQSSRTNSLTNQSTFSESATNLNSAARQGRRKRFLPEDTNPSTVASLLEYRRKQSCDNGKINGFHSDLKSNSHLNVNNDSQSPDPRILKLVLCDSCGKRVDVLDFNSHIRACLKQREEVINALKNKLAAEEAILSRSESKLLRSGFSLASMSRFHNDSIFSRPGTESPPAPTDHRLFEEKIHSQELERKSEPSSPRDSEPTTDIKPITKQEETNAVEIPLKKWHSSNGDGCWPVSTDGASPSPGSKNCNTPVKLSFLSKQDRFKRDESEADLGAMSSLHSGKKRKLSEIEDNILDKARELAQRSSNLMLYDKSVDFTSSALHQLDMFSRGLKFSPPRQNLSPDHKTNHQKLNKRKEMSSQSLSSKKELPKSPAPVASPALSTHHKSASPDQAKKEVTFDIIDPNTLEDQGEAKSSALEAMETFIQKSFSSKSDMRTSNLATMFSPFRNCFPLPAQGGVLPALSDPTMSQFAKFSKFFRMVPGMPSFTDIGSASDATNRNVMTESRTSSNQEKAASLGKKTANKPYSVNSATKNSSGVKIPMDNLLGNVNQDTYSSSKKGIEVQSSKKYKYSSISSLDLSQINTKLNSFLTSTASYSASPTNALNDQPSSKVSQEWDSPNEDLRKKRKKEVQMDGASDSNKTYIKCENTSESGQLEGVNIKVERMSDDEEETRKPERSDMQLDPSFLYKPSPQEVSDKSSSPPVSEPREIQSNKPALKVHVEQEMTSSCLGNNKPTMKMPNVVNASKETDIPSAEHSPAIEPEDGKLKVDSTRLRNADEELDSESSSSNLNFTGDICKIDNRAEKQLCESNTHGDETLTKDVAKPKRGLEPTDHILDSRAACKKKKAVTGEIQIKTEVDTCADTNESDGDEASESSPKLCVDTCAIKVENNDRSDSDYDKECDTAVAQARLNEMSRPSSCESSRAQPSPSLHESSRDVSPASSGHSESRKKSTKSSNKKSALDSLSSFVYSQPLTSEHPLDSLQRLLSTNDLIHAAQEKHIATSSHKSLTPDLTTPLNLTARISTNGVGSGGCSSDDNDEADAALAEGGASEGEISEYKCAACNRRFASKGSYRYHLSRCHLSSVKKYGIKEAFNMSPYVYLPLDHTAKFSKYYQLARELANKGK</sequence>
<dbReference type="PANTHER" id="PTHR12487:SF7">
    <property type="entry name" value="PROTEIN TEASHIRT-RELATED"/>
    <property type="match status" value="1"/>
</dbReference>
<feature type="compositionally biased region" description="Polar residues" evidence="14">
    <location>
        <begin position="1048"/>
        <end position="1059"/>
    </location>
</feature>
<evidence type="ECO:0000256" key="13">
    <source>
        <dbReference type="SAM" id="Coils"/>
    </source>
</evidence>
<keyword evidence="3" id="KW-0678">Repressor</keyword>
<feature type="region of interest" description="Disordered" evidence="14">
    <location>
        <begin position="329"/>
        <end position="355"/>
    </location>
</feature>
<name>A0A9W3ATJ7_BIOGL</name>
<evidence type="ECO:0000259" key="15">
    <source>
        <dbReference type="PROSITE" id="PS50157"/>
    </source>
</evidence>
<feature type="compositionally biased region" description="Acidic residues" evidence="14">
    <location>
        <begin position="49"/>
        <end position="66"/>
    </location>
</feature>
<feature type="region of interest" description="Disordered" evidence="14">
    <location>
        <begin position="204"/>
        <end position="246"/>
    </location>
</feature>
<keyword evidence="9" id="KW-0238">DNA-binding</keyword>
<evidence type="ECO:0000256" key="10">
    <source>
        <dbReference type="ARBA" id="ARBA00023163"/>
    </source>
</evidence>
<feature type="region of interest" description="Disordered" evidence="14">
    <location>
        <begin position="290"/>
        <end position="314"/>
    </location>
</feature>
<evidence type="ECO:0000313" key="18">
    <source>
        <dbReference type="RefSeq" id="XP_055890470.1"/>
    </source>
</evidence>
<feature type="region of interest" description="Disordered" evidence="14">
    <location>
        <begin position="1"/>
        <end position="95"/>
    </location>
</feature>
<organism evidence="16 17">
    <name type="scientific">Biomphalaria glabrata</name>
    <name type="common">Bloodfluke planorb</name>
    <name type="synonym">Freshwater snail</name>
    <dbReference type="NCBI Taxonomy" id="6526"/>
    <lineage>
        <taxon>Eukaryota</taxon>
        <taxon>Metazoa</taxon>
        <taxon>Spiralia</taxon>
        <taxon>Lophotrochozoa</taxon>
        <taxon>Mollusca</taxon>
        <taxon>Gastropoda</taxon>
        <taxon>Heterobranchia</taxon>
        <taxon>Euthyneura</taxon>
        <taxon>Panpulmonata</taxon>
        <taxon>Hygrophila</taxon>
        <taxon>Lymnaeoidea</taxon>
        <taxon>Planorbidae</taxon>
        <taxon>Biomphalaria</taxon>
    </lineage>
</organism>
<reference evidence="17 18" key="1">
    <citation type="submission" date="2025-04" db="UniProtKB">
        <authorList>
            <consortium name="RefSeq"/>
        </authorList>
    </citation>
    <scope>IDENTIFICATION</scope>
</reference>
<feature type="compositionally biased region" description="Basic and acidic residues" evidence="14">
    <location>
        <begin position="1162"/>
        <end position="1181"/>
    </location>
</feature>
<feature type="region of interest" description="Disordered" evidence="14">
    <location>
        <begin position="685"/>
        <end position="722"/>
    </location>
</feature>
<feature type="region of interest" description="Disordered" evidence="14">
    <location>
        <begin position="1414"/>
        <end position="1460"/>
    </location>
</feature>
<dbReference type="PANTHER" id="PTHR12487">
    <property type="entry name" value="TEASHIRT-RELATED"/>
    <property type="match status" value="1"/>
</dbReference>
<feature type="compositionally biased region" description="Polar residues" evidence="14">
    <location>
        <begin position="1416"/>
        <end position="1433"/>
    </location>
</feature>
<keyword evidence="8" id="KW-0805">Transcription regulation</keyword>
<keyword evidence="4" id="KW-0479">Metal-binding</keyword>
<evidence type="ECO:0000256" key="14">
    <source>
        <dbReference type="SAM" id="MobiDB-lite"/>
    </source>
</evidence>
<gene>
    <name evidence="17 18" type="primary">LOC106063758</name>
</gene>
<keyword evidence="5" id="KW-0677">Repeat</keyword>
<feature type="region of interest" description="Disordered" evidence="14">
    <location>
        <begin position="499"/>
        <end position="541"/>
    </location>
</feature>
<evidence type="ECO:0000256" key="2">
    <source>
        <dbReference type="ARBA" id="ARBA00022473"/>
    </source>
</evidence>
<feature type="compositionally biased region" description="Polar residues" evidence="14">
    <location>
        <begin position="1138"/>
        <end position="1154"/>
    </location>
</feature>
<dbReference type="InterPro" id="IPR027008">
    <property type="entry name" value="Teashirt_fam"/>
</dbReference>
<evidence type="ECO:0000256" key="12">
    <source>
        <dbReference type="PROSITE-ProRule" id="PRU00042"/>
    </source>
</evidence>
<proteinExistence type="inferred from homology"/>
<keyword evidence="13" id="KW-0175">Coiled coil</keyword>
<dbReference type="GO" id="GO:0005634">
    <property type="term" value="C:nucleus"/>
    <property type="evidence" value="ECO:0007669"/>
    <property type="project" value="TreeGrafter"/>
</dbReference>
<evidence type="ECO:0000313" key="17">
    <source>
        <dbReference type="RefSeq" id="XP_055890469.1"/>
    </source>
</evidence>